<evidence type="ECO:0000313" key="2">
    <source>
        <dbReference type="EMBL" id="CAA7259385.1"/>
    </source>
</evidence>
<proteinExistence type="predicted"/>
<reference evidence="2 3" key="1">
    <citation type="submission" date="2020-01" db="EMBL/GenBank/DDBJ databases">
        <authorList>
            <person name="Gupta K D."/>
        </authorList>
    </citation>
    <scope>NUCLEOTIDE SEQUENCE [LARGE SCALE GENOMIC DNA]</scope>
</reference>
<sequence length="203" mass="22248">MNRRNSTSSITELNVEVRVPSHRELMLEGSRVRPSGTVNHVEDPEENCQLMRQAGCSLRPFDAAVFRAYSRNVHELLVSRLVEGSRTNEADLRKLEIEMGSLPTEPEGKGTGKGFGAGAGGHWELGDKELAEEKAIASTRLLTWPEFAGAALLELSSSPLLLIPPSPHHAGPPHDITDAEQRSVGHDTKVEGHRLRPKAKEKL</sequence>
<gene>
    <name evidence="2" type="ORF">AAE3_LOCUS1828</name>
</gene>
<organism evidence="2 3">
    <name type="scientific">Cyclocybe aegerita</name>
    <name type="common">Black poplar mushroom</name>
    <name type="synonym">Agrocybe aegerita</name>
    <dbReference type="NCBI Taxonomy" id="1973307"/>
    <lineage>
        <taxon>Eukaryota</taxon>
        <taxon>Fungi</taxon>
        <taxon>Dikarya</taxon>
        <taxon>Basidiomycota</taxon>
        <taxon>Agaricomycotina</taxon>
        <taxon>Agaricomycetes</taxon>
        <taxon>Agaricomycetidae</taxon>
        <taxon>Agaricales</taxon>
        <taxon>Agaricineae</taxon>
        <taxon>Bolbitiaceae</taxon>
        <taxon>Cyclocybe</taxon>
    </lineage>
</organism>
<protein>
    <submittedName>
        <fullName evidence="2">Uncharacterized protein</fullName>
    </submittedName>
</protein>
<name>A0A8S0VQB4_CYCAE</name>
<dbReference type="EMBL" id="CACVBS010000024">
    <property type="protein sequence ID" value="CAA7259385.1"/>
    <property type="molecule type" value="Genomic_DNA"/>
</dbReference>
<feature type="region of interest" description="Disordered" evidence="1">
    <location>
        <begin position="163"/>
        <end position="203"/>
    </location>
</feature>
<keyword evidence="3" id="KW-1185">Reference proteome</keyword>
<feature type="compositionally biased region" description="Basic and acidic residues" evidence="1">
    <location>
        <begin position="175"/>
        <end position="203"/>
    </location>
</feature>
<evidence type="ECO:0000313" key="3">
    <source>
        <dbReference type="Proteomes" id="UP000467700"/>
    </source>
</evidence>
<dbReference type="AlphaFoldDB" id="A0A8S0VQB4"/>
<dbReference type="Proteomes" id="UP000467700">
    <property type="component" value="Unassembled WGS sequence"/>
</dbReference>
<comment type="caution">
    <text evidence="2">The sequence shown here is derived from an EMBL/GenBank/DDBJ whole genome shotgun (WGS) entry which is preliminary data.</text>
</comment>
<evidence type="ECO:0000256" key="1">
    <source>
        <dbReference type="SAM" id="MobiDB-lite"/>
    </source>
</evidence>
<accession>A0A8S0VQB4</accession>